<keyword evidence="8" id="KW-1185">Reference proteome</keyword>
<feature type="transmembrane region" description="Helical" evidence="5">
    <location>
        <begin position="204"/>
        <end position="224"/>
    </location>
</feature>
<feature type="transmembrane region" description="Helical" evidence="5">
    <location>
        <begin position="47"/>
        <end position="65"/>
    </location>
</feature>
<feature type="transmembrane region" description="Helical" evidence="5">
    <location>
        <begin position="102"/>
        <end position="119"/>
    </location>
</feature>
<evidence type="ECO:0000313" key="7">
    <source>
        <dbReference type="EMBL" id="UWX63143.1"/>
    </source>
</evidence>
<feature type="transmembrane region" description="Helical" evidence="5">
    <location>
        <begin position="182"/>
        <end position="197"/>
    </location>
</feature>
<keyword evidence="2 5" id="KW-0812">Transmembrane</keyword>
<evidence type="ECO:0000256" key="3">
    <source>
        <dbReference type="ARBA" id="ARBA00022989"/>
    </source>
</evidence>
<evidence type="ECO:0000256" key="4">
    <source>
        <dbReference type="ARBA" id="ARBA00023136"/>
    </source>
</evidence>
<feature type="transmembrane region" description="Helical" evidence="5">
    <location>
        <begin position="159"/>
        <end position="176"/>
    </location>
</feature>
<feature type="transmembrane region" description="Helical" evidence="5">
    <location>
        <begin position="134"/>
        <end position="152"/>
    </location>
</feature>
<reference evidence="7" key="1">
    <citation type="submission" date="2022-09" db="EMBL/GenBank/DDBJ databases">
        <title>genome sequence of Deinococcus rubellus.</title>
        <authorList>
            <person name="Srinivasan S."/>
        </authorList>
    </citation>
    <scope>NUCLEOTIDE SEQUENCE</scope>
    <source>
        <strain evidence="7">Ant6</strain>
    </source>
</reference>
<dbReference type="RefSeq" id="WP_260559435.1">
    <property type="nucleotide sequence ID" value="NZ_BAABEC010000160.1"/>
</dbReference>
<keyword evidence="4 5" id="KW-0472">Membrane</keyword>
<dbReference type="PANTHER" id="PTHR37422:SF13">
    <property type="entry name" value="LIPOPOLYSACCHARIDE BIOSYNTHESIS PROTEIN PA4999-RELATED"/>
    <property type="match status" value="1"/>
</dbReference>
<dbReference type="Pfam" id="PF04932">
    <property type="entry name" value="Wzy_C"/>
    <property type="match status" value="1"/>
</dbReference>
<comment type="subcellular location">
    <subcellularLocation>
        <location evidence="1">Membrane</location>
        <topology evidence="1">Multi-pass membrane protein</topology>
    </subcellularLocation>
</comment>
<keyword evidence="7" id="KW-0436">Ligase</keyword>
<dbReference type="EMBL" id="CP104213">
    <property type="protein sequence ID" value="UWX63143.1"/>
    <property type="molecule type" value="Genomic_DNA"/>
</dbReference>
<protein>
    <submittedName>
        <fullName evidence="7">O-antigen ligase family protein</fullName>
    </submittedName>
</protein>
<evidence type="ECO:0000259" key="6">
    <source>
        <dbReference type="Pfam" id="PF04932"/>
    </source>
</evidence>
<accession>A0ABY5YH53</accession>
<name>A0ABY5YH53_9DEIO</name>
<dbReference type="InterPro" id="IPR007016">
    <property type="entry name" value="O-antigen_ligase-rel_domated"/>
</dbReference>
<keyword evidence="3 5" id="KW-1133">Transmembrane helix</keyword>
<gene>
    <name evidence="7" type="ORF">N0D28_10290</name>
</gene>
<evidence type="ECO:0000313" key="8">
    <source>
        <dbReference type="Proteomes" id="UP001060261"/>
    </source>
</evidence>
<feature type="transmembrane region" description="Helical" evidence="5">
    <location>
        <begin position="16"/>
        <end position="35"/>
    </location>
</feature>
<feature type="transmembrane region" description="Helical" evidence="5">
    <location>
        <begin position="303"/>
        <end position="324"/>
    </location>
</feature>
<feature type="transmembrane region" description="Helical" evidence="5">
    <location>
        <begin position="336"/>
        <end position="356"/>
    </location>
</feature>
<feature type="transmembrane region" description="Helical" evidence="5">
    <location>
        <begin position="71"/>
        <end position="93"/>
    </location>
</feature>
<evidence type="ECO:0000256" key="2">
    <source>
        <dbReference type="ARBA" id="ARBA00022692"/>
    </source>
</evidence>
<dbReference type="PANTHER" id="PTHR37422">
    <property type="entry name" value="TEICHURONIC ACID BIOSYNTHESIS PROTEIN TUAE"/>
    <property type="match status" value="1"/>
</dbReference>
<evidence type="ECO:0000256" key="1">
    <source>
        <dbReference type="ARBA" id="ARBA00004141"/>
    </source>
</evidence>
<dbReference type="GO" id="GO:0016874">
    <property type="term" value="F:ligase activity"/>
    <property type="evidence" value="ECO:0007669"/>
    <property type="project" value="UniProtKB-KW"/>
</dbReference>
<dbReference type="Proteomes" id="UP001060261">
    <property type="component" value="Chromosome"/>
</dbReference>
<evidence type="ECO:0000256" key="5">
    <source>
        <dbReference type="SAM" id="Phobius"/>
    </source>
</evidence>
<sequence length="401" mass="43309">MSVPISAQVPFTPPRWLPWLIAAVPVLPFFYLAAFGALGSLRRLPRVARWVLFYFAASQVLAALLTPNPLLSLAFGGVRTLLILAMISAGVYLQDSRHLRPLLWGQLIIFVWAWSYTLLTQGVAGVEARLNHPYYYPVSLGLVAVVALWLVMFWRGGAAWWRILAGLVVVATLLAAGSRGPMLALTLGSVAALLLAGHRGSRRWVVVPLGVVAIIILVVSALQLKFAPILRLLDDQTSGRNFVWADAYAAWQTSALGGVGAYQGGPYLTSLFKDGCALLPTLIADTPVCSLLDGIWMTAHNAWLHWLLETGVMGLSGLLVVYAYGLWAAVKSRDPLLIAVLFGYTAMNFVDVVIAVPSPHFAELWWVALGISVWRAQGAAAEQTRPAEPATAELIPPASTG</sequence>
<dbReference type="InterPro" id="IPR051533">
    <property type="entry name" value="WaaL-like"/>
</dbReference>
<feature type="domain" description="O-antigen ligase-related" evidence="6">
    <location>
        <begin position="167"/>
        <end position="318"/>
    </location>
</feature>
<proteinExistence type="predicted"/>
<organism evidence="7 8">
    <name type="scientific">Deinococcus rubellus</name>
    <dbReference type="NCBI Taxonomy" id="1889240"/>
    <lineage>
        <taxon>Bacteria</taxon>
        <taxon>Thermotogati</taxon>
        <taxon>Deinococcota</taxon>
        <taxon>Deinococci</taxon>
        <taxon>Deinococcales</taxon>
        <taxon>Deinococcaceae</taxon>
        <taxon>Deinococcus</taxon>
    </lineage>
</organism>